<evidence type="ECO:0000313" key="4">
    <source>
        <dbReference type="Proteomes" id="UP001154266"/>
    </source>
</evidence>
<dbReference type="SUPFAM" id="SSF52402">
    <property type="entry name" value="Adenine nucleotide alpha hydrolases-like"/>
    <property type="match status" value="2"/>
</dbReference>
<dbReference type="CDD" id="cd23944">
    <property type="entry name" value="USP_Rv2623_repeat1"/>
    <property type="match status" value="1"/>
</dbReference>
<dbReference type="PANTHER" id="PTHR46268">
    <property type="entry name" value="STRESS RESPONSE PROTEIN NHAX"/>
    <property type="match status" value="1"/>
</dbReference>
<dbReference type="InterPro" id="IPR006016">
    <property type="entry name" value="UspA"/>
</dbReference>
<feature type="domain" description="UspA" evidence="2">
    <location>
        <begin position="7"/>
        <end position="143"/>
    </location>
</feature>
<dbReference type="PRINTS" id="PR01438">
    <property type="entry name" value="UNVRSLSTRESS"/>
</dbReference>
<sequence length="285" mass="30135">MVTDSGIVVGTDGSPTADAAIRWAAEDAAIRDVHLTIVNAMPPVVGTWLATPVPPGVLEWEYESGRQLLDEATATAKAAAGEDLSVSTEVLVSGVVPALVQLSREAQLVVVGSRGKGMLARTVLGSVSMGLVHHARCPVAVIHDTERPASDQPVLLGFDGSRATESATALAFDEASRRGVELVALHAWWGSGAFEFSLDWDDLRSEVEESVAKQLAEWRERYPNVPVRQIVVRDQPAHRLVDHSRSAQLIVVGSRGTGGFASTLLGSVSTAVVQAAQIPVIVARS</sequence>
<dbReference type="InterPro" id="IPR006015">
    <property type="entry name" value="Universal_stress_UspA"/>
</dbReference>
<dbReference type="PANTHER" id="PTHR46268:SF6">
    <property type="entry name" value="UNIVERSAL STRESS PROTEIN UP12"/>
    <property type="match status" value="1"/>
</dbReference>
<dbReference type="InterPro" id="IPR014729">
    <property type="entry name" value="Rossmann-like_a/b/a_fold"/>
</dbReference>
<dbReference type="Proteomes" id="UP001154266">
    <property type="component" value="Unassembled WGS sequence"/>
</dbReference>
<keyword evidence="4" id="KW-1185">Reference proteome</keyword>
<reference evidence="3" key="1">
    <citation type="journal article" date="2023" name="Environ. Microbiol.">
        <title>The 2-methylpropene degradation pathway in Mycobacteriaceae family strains.</title>
        <authorList>
            <person name="Helbich S."/>
            <person name="Barrantes I."/>
            <person name="Dos Anjos Borges L.G."/>
            <person name="Pieper D.H."/>
            <person name="Vainshtein Y."/>
            <person name="Sohn K."/>
            <person name="Engesser K.H."/>
        </authorList>
    </citation>
    <scope>NUCLEOTIDE SEQUENCE</scope>
    <source>
        <strain evidence="3">IBE100</strain>
    </source>
</reference>
<evidence type="ECO:0000256" key="1">
    <source>
        <dbReference type="ARBA" id="ARBA00008791"/>
    </source>
</evidence>
<feature type="domain" description="UspA" evidence="2">
    <location>
        <begin position="153"/>
        <end position="284"/>
    </location>
</feature>
<name>A0ABT6GKJ2_MYCGU</name>
<dbReference type="EMBL" id="JAKZMO010000002">
    <property type="protein sequence ID" value="MDG5481616.1"/>
    <property type="molecule type" value="Genomic_DNA"/>
</dbReference>
<dbReference type="Pfam" id="PF00582">
    <property type="entry name" value="Usp"/>
    <property type="match status" value="2"/>
</dbReference>
<organism evidence="3 4">
    <name type="scientific">Mycolicibacterium gadium</name>
    <name type="common">Mycobacterium gadium</name>
    <dbReference type="NCBI Taxonomy" id="1794"/>
    <lineage>
        <taxon>Bacteria</taxon>
        <taxon>Bacillati</taxon>
        <taxon>Actinomycetota</taxon>
        <taxon>Actinomycetes</taxon>
        <taxon>Mycobacteriales</taxon>
        <taxon>Mycobacteriaceae</taxon>
        <taxon>Mycolicibacterium</taxon>
    </lineage>
</organism>
<evidence type="ECO:0000313" key="3">
    <source>
        <dbReference type="EMBL" id="MDG5481616.1"/>
    </source>
</evidence>
<comment type="similarity">
    <text evidence="1">Belongs to the universal stress protein A family.</text>
</comment>
<comment type="caution">
    <text evidence="3">The sequence shown here is derived from an EMBL/GenBank/DDBJ whole genome shotgun (WGS) entry which is preliminary data.</text>
</comment>
<proteinExistence type="inferred from homology"/>
<gene>
    <name evidence="3" type="ORF">MNO81_02245</name>
</gene>
<evidence type="ECO:0000259" key="2">
    <source>
        <dbReference type="Pfam" id="PF00582"/>
    </source>
</evidence>
<accession>A0ABT6GKJ2</accession>
<protein>
    <submittedName>
        <fullName evidence="3">Universal stress protein</fullName>
    </submittedName>
</protein>
<dbReference type="Gene3D" id="3.40.50.620">
    <property type="entry name" value="HUPs"/>
    <property type="match status" value="2"/>
</dbReference>